<evidence type="ECO:0000313" key="2">
    <source>
        <dbReference type="EMBL" id="SDB56138.1"/>
    </source>
</evidence>
<gene>
    <name evidence="2" type="ORF">SAMN02982931_04446</name>
</gene>
<dbReference type="NCBIfam" id="TIGR02522">
    <property type="entry name" value="pilus_cpaD"/>
    <property type="match status" value="1"/>
</dbReference>
<evidence type="ECO:0000313" key="3">
    <source>
        <dbReference type="Proteomes" id="UP000199071"/>
    </source>
</evidence>
<accession>A0A1G6EFM4</accession>
<reference evidence="2 3" key="1">
    <citation type="submission" date="2016-10" db="EMBL/GenBank/DDBJ databases">
        <authorList>
            <person name="de Groot N.N."/>
        </authorList>
    </citation>
    <scope>NUCLEOTIDE SEQUENCE [LARGE SCALE GENOMIC DNA]</scope>
    <source>
        <strain evidence="2 3">ATCC 35022</strain>
    </source>
</reference>
<dbReference type="Proteomes" id="UP000199071">
    <property type="component" value="Unassembled WGS sequence"/>
</dbReference>
<evidence type="ECO:0000256" key="1">
    <source>
        <dbReference type="SAM" id="MobiDB-lite"/>
    </source>
</evidence>
<dbReference type="InterPro" id="IPR013361">
    <property type="entry name" value="Pilus_CpaD"/>
</dbReference>
<feature type="region of interest" description="Disordered" evidence="1">
    <location>
        <begin position="223"/>
        <end position="246"/>
    </location>
</feature>
<dbReference type="Pfam" id="PF09476">
    <property type="entry name" value="Pilus_CpaD"/>
    <property type="match status" value="1"/>
</dbReference>
<dbReference type="AlphaFoldDB" id="A0A1G6EFM4"/>
<dbReference type="InterPro" id="IPR019027">
    <property type="entry name" value="Pilus_biogenesis_CpaD-related"/>
</dbReference>
<dbReference type="STRING" id="665467.SAMN02982931_04446"/>
<dbReference type="RefSeq" id="WP_175478584.1">
    <property type="nucleotide sequence ID" value="NZ_FMXQ01000012.1"/>
</dbReference>
<sequence length="246" mass="25958">MSIQQPLTPDAGALWSRYRGAVIAAGLFLALAGCKTVEEPIIVGSVPDDYRTNHPIAINESLQTMDVPVGVNSAKLPKGVKGNVNGFAQRFVASGADLIAIVTPSGSPNQDAAAYASYEIRDVLVASGVNPRSIDFRSYRAQSGENTAPVRLAYAAVTAQAAPCGPWPDQASRNGENRHYANYGCATQGNLAAIVSNPLDLLYPRGMTPADASRRANVLEKYRTGEPYTSDYSREAAGEVAEGVGN</sequence>
<protein>
    <submittedName>
        <fullName evidence="2">Pilus assembly protein CpaD</fullName>
    </submittedName>
</protein>
<organism evidence="2 3">
    <name type="scientific">Bauldia litoralis</name>
    <dbReference type="NCBI Taxonomy" id="665467"/>
    <lineage>
        <taxon>Bacteria</taxon>
        <taxon>Pseudomonadati</taxon>
        <taxon>Pseudomonadota</taxon>
        <taxon>Alphaproteobacteria</taxon>
        <taxon>Hyphomicrobiales</taxon>
        <taxon>Kaistiaceae</taxon>
        <taxon>Bauldia</taxon>
    </lineage>
</organism>
<name>A0A1G6EFM4_9HYPH</name>
<keyword evidence="3" id="KW-1185">Reference proteome</keyword>
<dbReference type="EMBL" id="FMXQ01000012">
    <property type="protein sequence ID" value="SDB56138.1"/>
    <property type="molecule type" value="Genomic_DNA"/>
</dbReference>
<proteinExistence type="predicted"/>